<dbReference type="GO" id="GO:0008270">
    <property type="term" value="F:zinc ion binding"/>
    <property type="evidence" value="ECO:0007669"/>
    <property type="project" value="UniProtKB-KW"/>
</dbReference>
<dbReference type="EMBL" id="QZAM01000083">
    <property type="protein sequence ID" value="THW44345.1"/>
    <property type="molecule type" value="Genomic_DNA"/>
</dbReference>
<evidence type="ECO:0000313" key="7">
    <source>
        <dbReference type="EMBL" id="TIA36127.1"/>
    </source>
</evidence>
<evidence type="ECO:0000313" key="6">
    <source>
        <dbReference type="EMBL" id="THW44345.1"/>
    </source>
</evidence>
<dbReference type="SUPFAM" id="SSF57850">
    <property type="entry name" value="RING/U-box"/>
    <property type="match status" value="1"/>
</dbReference>
<dbReference type="OrthoDB" id="9977870at2759"/>
<dbReference type="Proteomes" id="UP000309076">
    <property type="component" value="Unassembled WGS sequence"/>
</dbReference>
<keyword evidence="4" id="KW-0862">Zinc</keyword>
<comment type="caution">
    <text evidence="7">The sequence shown here is derived from an EMBL/GenBank/DDBJ whole genome shotgun (WGS) entry which is preliminary data.</text>
</comment>
<evidence type="ECO:0000256" key="2">
    <source>
        <dbReference type="ARBA" id="ARBA00022771"/>
    </source>
</evidence>
<reference evidence="8 9" key="1">
    <citation type="submission" date="2018-10" db="EMBL/GenBank/DDBJ databases">
        <title>Fifty Aureobasidium pullulans genomes reveal a recombining polyextremotolerant generalist.</title>
        <authorList>
            <person name="Gostincar C."/>
            <person name="Turk M."/>
            <person name="Zajc J."/>
            <person name="Gunde-Cimerman N."/>
        </authorList>
    </citation>
    <scope>NUCLEOTIDE SEQUENCE [LARGE SCALE GENOMIC DNA]</scope>
    <source>
        <strain evidence="6 9">EXF-10796</strain>
        <strain evidence="7 8">EXF-1645</strain>
    </source>
</reference>
<name>A0A4S9HGZ2_AURPU</name>
<evidence type="ECO:0000256" key="1">
    <source>
        <dbReference type="ARBA" id="ARBA00022723"/>
    </source>
</evidence>
<sequence length="63" mass="7261">MEQLLELAEREQWQRCYSCTRLVVLAHGCNHISCPCGAEFCYVCGSRWLPRSCGCGIWNEHNL</sequence>
<evidence type="ECO:0000259" key="5">
    <source>
        <dbReference type="Pfam" id="PF01485"/>
    </source>
</evidence>
<dbReference type="EMBL" id="QZBZ01000112">
    <property type="protein sequence ID" value="TIA36127.1"/>
    <property type="molecule type" value="Genomic_DNA"/>
</dbReference>
<dbReference type="Pfam" id="PF01485">
    <property type="entry name" value="IBR"/>
    <property type="match status" value="1"/>
</dbReference>
<evidence type="ECO:0000256" key="4">
    <source>
        <dbReference type="ARBA" id="ARBA00022833"/>
    </source>
</evidence>
<organism evidence="7 8">
    <name type="scientific">Aureobasidium pullulans</name>
    <name type="common">Black yeast</name>
    <name type="synonym">Pullularia pullulans</name>
    <dbReference type="NCBI Taxonomy" id="5580"/>
    <lineage>
        <taxon>Eukaryota</taxon>
        <taxon>Fungi</taxon>
        <taxon>Dikarya</taxon>
        <taxon>Ascomycota</taxon>
        <taxon>Pezizomycotina</taxon>
        <taxon>Dothideomycetes</taxon>
        <taxon>Dothideomycetidae</taxon>
        <taxon>Dothideales</taxon>
        <taxon>Saccotheciaceae</taxon>
        <taxon>Aureobasidium</taxon>
    </lineage>
</organism>
<evidence type="ECO:0000313" key="9">
    <source>
        <dbReference type="Proteomes" id="UP000309076"/>
    </source>
</evidence>
<evidence type="ECO:0000313" key="8">
    <source>
        <dbReference type="Proteomes" id="UP000308724"/>
    </source>
</evidence>
<gene>
    <name evidence="7" type="ORF">D6C78_05647</name>
    <name evidence="6" type="ORF">D6D21_04938</name>
</gene>
<dbReference type="Proteomes" id="UP000308724">
    <property type="component" value="Unassembled WGS sequence"/>
</dbReference>
<feature type="non-terminal residue" evidence="7">
    <location>
        <position position="63"/>
    </location>
</feature>
<keyword evidence="3" id="KW-0833">Ubl conjugation pathway</keyword>
<accession>A0A4S9HGZ2</accession>
<keyword evidence="1" id="KW-0479">Metal-binding</keyword>
<evidence type="ECO:0000256" key="3">
    <source>
        <dbReference type="ARBA" id="ARBA00022786"/>
    </source>
</evidence>
<dbReference type="Gene3D" id="1.20.120.1750">
    <property type="match status" value="1"/>
</dbReference>
<protein>
    <recommendedName>
        <fullName evidence="5">IBR domain-containing protein</fullName>
    </recommendedName>
</protein>
<proteinExistence type="predicted"/>
<keyword evidence="2" id="KW-0863">Zinc-finger</keyword>
<feature type="domain" description="IBR" evidence="5">
    <location>
        <begin position="7"/>
        <end position="50"/>
    </location>
</feature>
<dbReference type="InterPro" id="IPR002867">
    <property type="entry name" value="IBR_dom"/>
</dbReference>
<dbReference type="AlphaFoldDB" id="A0A4S9HGZ2"/>